<dbReference type="InterPro" id="IPR019903">
    <property type="entry name" value="RIC_family"/>
</dbReference>
<comment type="subcellular location">
    <subcellularLocation>
        <location evidence="1">Cytoplasm</location>
    </subcellularLocation>
</comment>
<evidence type="ECO:0000313" key="7">
    <source>
        <dbReference type="Proteomes" id="UP000664417"/>
    </source>
</evidence>
<dbReference type="GO" id="GO:0046872">
    <property type="term" value="F:metal ion binding"/>
    <property type="evidence" value="ECO:0007669"/>
    <property type="project" value="UniProtKB-KW"/>
</dbReference>
<dbReference type="PANTHER" id="PTHR36438">
    <property type="entry name" value="IRON-SULFUR CLUSTER REPAIR PROTEIN YTFE"/>
    <property type="match status" value="1"/>
</dbReference>
<keyword evidence="4" id="KW-0408">Iron</keyword>
<dbReference type="RefSeq" id="WP_207858466.1">
    <property type="nucleotide sequence ID" value="NZ_JAFREP010000007.1"/>
</dbReference>
<evidence type="ECO:0000256" key="4">
    <source>
        <dbReference type="ARBA" id="ARBA00023004"/>
    </source>
</evidence>
<evidence type="ECO:0000256" key="2">
    <source>
        <dbReference type="ARBA" id="ARBA00022490"/>
    </source>
</evidence>
<proteinExistence type="predicted"/>
<dbReference type="GO" id="GO:0005737">
    <property type="term" value="C:cytoplasm"/>
    <property type="evidence" value="ECO:0007669"/>
    <property type="project" value="UniProtKB-SubCell"/>
</dbReference>
<evidence type="ECO:0000259" key="5">
    <source>
        <dbReference type="Pfam" id="PF01814"/>
    </source>
</evidence>
<name>A0A8J7U2N9_9BACT</name>
<keyword evidence="2" id="KW-0963">Cytoplasm</keyword>
<keyword evidence="7" id="KW-1185">Reference proteome</keyword>
<dbReference type="Pfam" id="PF01814">
    <property type="entry name" value="Hemerythrin"/>
    <property type="match status" value="1"/>
</dbReference>
<dbReference type="AlphaFoldDB" id="A0A8J7U2N9"/>
<dbReference type="PANTHER" id="PTHR36438:SF1">
    <property type="entry name" value="IRON-SULFUR CLUSTER REPAIR PROTEIN YTFE"/>
    <property type="match status" value="1"/>
</dbReference>
<evidence type="ECO:0000313" key="6">
    <source>
        <dbReference type="EMBL" id="MBO1318767.1"/>
    </source>
</evidence>
<sequence length="243" mass="26967">MTQIIHKDVGTLGDLVGCHPELIHLCDEKQIDFCCGGDRSITEICRARGWDADDFLAEVRARIKSGEDGPVPTFETGQVAPLIDYILDRFHAGHRRDFEALVQMAGKVWEVHGAKWPRMGVLSQLIDHLIKDICPHMLKEEQILFPMMLTQDQGRQGPVMCPSGGPAGPIAVMRKEHENVGELLASLAVVTDQFTPPTWACPTFRSMFALLKQLSEEIRLHVHLENNVLFPMAAKGKSNVPGG</sequence>
<comment type="caution">
    <text evidence="6">The sequence shown here is derived from an EMBL/GenBank/DDBJ whole genome shotgun (WGS) entry which is preliminary data.</text>
</comment>
<dbReference type="Proteomes" id="UP000664417">
    <property type="component" value="Unassembled WGS sequence"/>
</dbReference>
<keyword evidence="3" id="KW-0479">Metal-binding</keyword>
<accession>A0A8J7U2N9</accession>
<gene>
    <name evidence="6" type="ORF">J3U88_09865</name>
</gene>
<evidence type="ECO:0000256" key="3">
    <source>
        <dbReference type="ARBA" id="ARBA00022723"/>
    </source>
</evidence>
<protein>
    <submittedName>
        <fullName evidence="6">DUF542 domain-containing protein</fullName>
    </submittedName>
</protein>
<evidence type="ECO:0000256" key="1">
    <source>
        <dbReference type="ARBA" id="ARBA00004496"/>
    </source>
</evidence>
<dbReference type="InterPro" id="IPR012312">
    <property type="entry name" value="Hemerythrin-like"/>
</dbReference>
<feature type="domain" description="Hemerythrin-like" evidence="5">
    <location>
        <begin position="84"/>
        <end position="233"/>
    </location>
</feature>
<organism evidence="6 7">
    <name type="scientific">Acanthopleuribacter pedis</name>
    <dbReference type="NCBI Taxonomy" id="442870"/>
    <lineage>
        <taxon>Bacteria</taxon>
        <taxon>Pseudomonadati</taxon>
        <taxon>Acidobacteriota</taxon>
        <taxon>Holophagae</taxon>
        <taxon>Acanthopleuribacterales</taxon>
        <taxon>Acanthopleuribacteraceae</taxon>
        <taxon>Acanthopleuribacter</taxon>
    </lineage>
</organism>
<reference evidence="6" key="1">
    <citation type="submission" date="2021-03" db="EMBL/GenBank/DDBJ databases">
        <authorList>
            <person name="Wang G."/>
        </authorList>
    </citation>
    <scope>NUCLEOTIDE SEQUENCE</scope>
    <source>
        <strain evidence="6">KCTC 12899</strain>
    </source>
</reference>
<dbReference type="EMBL" id="JAFREP010000007">
    <property type="protein sequence ID" value="MBO1318767.1"/>
    <property type="molecule type" value="Genomic_DNA"/>
</dbReference>
<dbReference type="Gene3D" id="1.20.120.520">
    <property type="entry name" value="nmb1532 protein domain like"/>
    <property type="match status" value="1"/>
</dbReference>
<dbReference type="Pfam" id="PF04405">
    <property type="entry name" value="ScdA_N"/>
    <property type="match status" value="1"/>
</dbReference>